<reference evidence="1" key="1">
    <citation type="submission" date="2021-06" db="EMBL/GenBank/DDBJ databases">
        <authorList>
            <person name="Kallberg Y."/>
            <person name="Tangrot J."/>
            <person name="Rosling A."/>
        </authorList>
    </citation>
    <scope>NUCLEOTIDE SEQUENCE</scope>
    <source>
        <strain evidence="1">UK204</strain>
    </source>
</reference>
<dbReference type="Proteomes" id="UP000789570">
    <property type="component" value="Unassembled WGS sequence"/>
</dbReference>
<dbReference type="OrthoDB" id="2384430at2759"/>
<dbReference type="SMART" id="SM00671">
    <property type="entry name" value="SEL1"/>
    <property type="match status" value="2"/>
</dbReference>
<dbReference type="InterPro" id="IPR011990">
    <property type="entry name" value="TPR-like_helical_dom_sf"/>
</dbReference>
<sequence>MSNNNEVPTEVFKFFLRLAESGNAVAQYVIAICYQQGKGIDINYNKAFKWFYNSARGGFINAQYSLAQCYIFGKGTHKDEHKAFLWYKVSAEGGSPTSNGPPMLF</sequence>
<dbReference type="PANTHER" id="PTHR45088">
    <property type="entry name" value="OSJNBA0022H21.17 PROTEIN"/>
    <property type="match status" value="1"/>
</dbReference>
<evidence type="ECO:0000313" key="1">
    <source>
        <dbReference type="EMBL" id="CAG8470928.1"/>
    </source>
</evidence>
<protein>
    <submittedName>
        <fullName evidence="1">11054_t:CDS:1</fullName>
    </submittedName>
</protein>
<accession>A0A9N8VYM9</accession>
<dbReference type="EMBL" id="CAJVPQ010000326">
    <property type="protein sequence ID" value="CAG8470928.1"/>
    <property type="molecule type" value="Genomic_DNA"/>
</dbReference>
<gene>
    <name evidence="1" type="ORF">FCALED_LOCUS2218</name>
</gene>
<dbReference type="PANTHER" id="PTHR45088:SF1">
    <property type="entry name" value="OS04G0476000 PROTEIN"/>
    <property type="match status" value="1"/>
</dbReference>
<organism evidence="1 2">
    <name type="scientific">Funneliformis caledonium</name>
    <dbReference type="NCBI Taxonomy" id="1117310"/>
    <lineage>
        <taxon>Eukaryota</taxon>
        <taxon>Fungi</taxon>
        <taxon>Fungi incertae sedis</taxon>
        <taxon>Mucoromycota</taxon>
        <taxon>Glomeromycotina</taxon>
        <taxon>Glomeromycetes</taxon>
        <taxon>Glomerales</taxon>
        <taxon>Glomeraceae</taxon>
        <taxon>Funneliformis</taxon>
    </lineage>
</organism>
<dbReference type="Gene3D" id="1.25.40.10">
    <property type="entry name" value="Tetratricopeptide repeat domain"/>
    <property type="match status" value="1"/>
</dbReference>
<keyword evidence="2" id="KW-1185">Reference proteome</keyword>
<name>A0A9N8VYM9_9GLOM</name>
<evidence type="ECO:0000313" key="2">
    <source>
        <dbReference type="Proteomes" id="UP000789570"/>
    </source>
</evidence>
<dbReference type="InterPro" id="IPR053301">
    <property type="entry name" value="F-box_motif"/>
</dbReference>
<dbReference type="Pfam" id="PF08238">
    <property type="entry name" value="Sel1"/>
    <property type="match status" value="2"/>
</dbReference>
<comment type="caution">
    <text evidence="1">The sequence shown here is derived from an EMBL/GenBank/DDBJ whole genome shotgun (WGS) entry which is preliminary data.</text>
</comment>
<dbReference type="SUPFAM" id="SSF81901">
    <property type="entry name" value="HCP-like"/>
    <property type="match status" value="1"/>
</dbReference>
<dbReference type="InterPro" id="IPR006597">
    <property type="entry name" value="Sel1-like"/>
</dbReference>
<proteinExistence type="predicted"/>
<dbReference type="AlphaFoldDB" id="A0A9N8VYM9"/>